<protein>
    <recommendedName>
        <fullName evidence="1">F-box domain-containing protein</fullName>
    </recommendedName>
</protein>
<evidence type="ECO:0000313" key="2">
    <source>
        <dbReference type="EMBL" id="GAA5799043.1"/>
    </source>
</evidence>
<dbReference type="InterPro" id="IPR036047">
    <property type="entry name" value="F-box-like_dom_sf"/>
</dbReference>
<sequence length="567" mass="66055">MTSRNTLPTEILLNIFTYTSIRSLIYCQQVCKEWKYPARVVFYKDIQFLNSTQVERFNQSNKLDPSLGKLVRSIDFSSLLINSALEAMSKSLFTNVARSCPNVDRILVDYPSEDFWNLTYFLCLKYWSRLSYLPKTKRSYPEYLRTAMVCCQTLERLEVVPLYFENRGRHWTELANAMFKPFQKVHTLRFILYSYADIIYTFDSLLDQFIDITKLNLTYEGIYRRVQGDDHIVLDLTGIVPMRTLERLTMNKGHMNANTIRYLLKKFPNLQRIKMNLGYYHSEYTASEIVSVFDYVMQMTNVSIQLVTVRELDILRLFVARVGSSPISLSITYQGTHRFFGTFQSRIRLIHNKLYTAAGTNTYNTISNEPARIIIETDRNPSTYVDVYQKNLVEVIGSHLSFLYIDLQGGPLLESDFKYLDDVFQYCTLLKTLVYAARYLDQSTQMNASIRHLTLIGIKLSNVVFPQLSESLPSLQHFQLIDCEILEEYIIDMSETSFQMFHLSDSSKEICCITIDILTGIDVHRFERERNKDYSITSIKQMGIILRCKSIKYIDVECDGLTIKGCI</sequence>
<organism evidence="2 3">
    <name type="scientific">Helicostylum pulchrum</name>
    <dbReference type="NCBI Taxonomy" id="562976"/>
    <lineage>
        <taxon>Eukaryota</taxon>
        <taxon>Fungi</taxon>
        <taxon>Fungi incertae sedis</taxon>
        <taxon>Mucoromycota</taxon>
        <taxon>Mucoromycotina</taxon>
        <taxon>Mucoromycetes</taxon>
        <taxon>Mucorales</taxon>
        <taxon>Mucorineae</taxon>
        <taxon>Mucoraceae</taxon>
        <taxon>Helicostylum</taxon>
    </lineage>
</organism>
<feature type="domain" description="F-box" evidence="1">
    <location>
        <begin position="1"/>
        <end position="51"/>
    </location>
</feature>
<dbReference type="SUPFAM" id="SSF81383">
    <property type="entry name" value="F-box domain"/>
    <property type="match status" value="1"/>
</dbReference>
<dbReference type="Pfam" id="PF12937">
    <property type="entry name" value="F-box-like"/>
    <property type="match status" value="1"/>
</dbReference>
<gene>
    <name evidence="2" type="ORF">HPULCUR_004452</name>
</gene>
<keyword evidence="3" id="KW-1185">Reference proteome</keyword>
<name>A0ABP9XXN3_9FUNG</name>
<reference evidence="2 3" key="1">
    <citation type="submission" date="2024-04" db="EMBL/GenBank/DDBJ databases">
        <title>genome sequences of Mucor flavus KT1a and Helicostylum pulchrum KT1b strains isolation_sourced from the surface of a dry-aged beef.</title>
        <authorList>
            <person name="Toyotome T."/>
            <person name="Hosono M."/>
            <person name="Torimaru M."/>
            <person name="Fukuda K."/>
            <person name="Mikami N."/>
        </authorList>
    </citation>
    <scope>NUCLEOTIDE SEQUENCE [LARGE SCALE GENOMIC DNA]</scope>
    <source>
        <strain evidence="2 3">KT1b</strain>
    </source>
</reference>
<dbReference type="SUPFAM" id="SSF52047">
    <property type="entry name" value="RNI-like"/>
    <property type="match status" value="1"/>
</dbReference>
<dbReference type="InterPro" id="IPR001810">
    <property type="entry name" value="F-box_dom"/>
</dbReference>
<evidence type="ECO:0000259" key="1">
    <source>
        <dbReference type="PROSITE" id="PS50181"/>
    </source>
</evidence>
<proteinExistence type="predicted"/>
<comment type="caution">
    <text evidence="2">The sequence shown here is derived from an EMBL/GenBank/DDBJ whole genome shotgun (WGS) entry which is preliminary data.</text>
</comment>
<dbReference type="Proteomes" id="UP001476247">
    <property type="component" value="Unassembled WGS sequence"/>
</dbReference>
<evidence type="ECO:0000313" key="3">
    <source>
        <dbReference type="Proteomes" id="UP001476247"/>
    </source>
</evidence>
<accession>A0ABP9XXN3</accession>
<dbReference type="Gene3D" id="1.20.1280.50">
    <property type="match status" value="1"/>
</dbReference>
<dbReference type="PROSITE" id="PS50181">
    <property type="entry name" value="FBOX"/>
    <property type="match status" value="1"/>
</dbReference>
<dbReference type="EMBL" id="BAABUJ010000011">
    <property type="protein sequence ID" value="GAA5799043.1"/>
    <property type="molecule type" value="Genomic_DNA"/>
</dbReference>